<evidence type="ECO:0000313" key="3">
    <source>
        <dbReference type="Proteomes" id="UP001151760"/>
    </source>
</evidence>
<keyword evidence="3" id="KW-1185">Reference proteome</keyword>
<name>A0ABQ5J9P6_9ASTR</name>
<evidence type="ECO:0000313" key="2">
    <source>
        <dbReference type="EMBL" id="GJU09016.1"/>
    </source>
</evidence>
<accession>A0ABQ5J9P6</accession>
<evidence type="ECO:0000256" key="1">
    <source>
        <dbReference type="SAM" id="MobiDB-lite"/>
    </source>
</evidence>
<dbReference type="EMBL" id="BQNB010021689">
    <property type="protein sequence ID" value="GJU09016.1"/>
    <property type="molecule type" value="Genomic_DNA"/>
</dbReference>
<gene>
    <name evidence="2" type="ORF">Tco_1125446</name>
</gene>
<organism evidence="2 3">
    <name type="scientific">Tanacetum coccineum</name>
    <dbReference type="NCBI Taxonomy" id="301880"/>
    <lineage>
        <taxon>Eukaryota</taxon>
        <taxon>Viridiplantae</taxon>
        <taxon>Streptophyta</taxon>
        <taxon>Embryophyta</taxon>
        <taxon>Tracheophyta</taxon>
        <taxon>Spermatophyta</taxon>
        <taxon>Magnoliopsida</taxon>
        <taxon>eudicotyledons</taxon>
        <taxon>Gunneridae</taxon>
        <taxon>Pentapetalae</taxon>
        <taxon>asterids</taxon>
        <taxon>campanulids</taxon>
        <taxon>Asterales</taxon>
        <taxon>Asteraceae</taxon>
        <taxon>Asteroideae</taxon>
        <taxon>Anthemideae</taxon>
        <taxon>Anthemidinae</taxon>
        <taxon>Tanacetum</taxon>
    </lineage>
</organism>
<sequence length="239" mass="27135">MEDPEQAFVEYASSCTDKAGGKWYTFKPELNNPGDTYNPSWKSHPNLRWRQPQNSQNNYSNPPNRFQSNSPIPNHYFNNNRRSFSNQSNPKGLVSSFMASQYARLSKFEADFKQQQSEMTNKIDTVLRAIIAQIAGTLPSDTVKNPKLSTSLVLSARSYLTIDPQCLTHIHGLINAITINPKQQGESHNNKPEENEKGEKDNPKNIHVNPFIPPEPSISFITEKVLKLNSFFESLRLVP</sequence>
<feature type="region of interest" description="Disordered" evidence="1">
    <location>
        <begin position="27"/>
        <end position="90"/>
    </location>
</feature>
<comment type="caution">
    <text evidence="2">The sequence shown here is derived from an EMBL/GenBank/DDBJ whole genome shotgun (WGS) entry which is preliminary data.</text>
</comment>
<feature type="compositionally biased region" description="Basic and acidic residues" evidence="1">
    <location>
        <begin position="188"/>
        <end position="204"/>
    </location>
</feature>
<feature type="compositionally biased region" description="Low complexity" evidence="1">
    <location>
        <begin position="77"/>
        <end position="89"/>
    </location>
</feature>
<reference evidence="2" key="1">
    <citation type="journal article" date="2022" name="Int. J. Mol. Sci.">
        <title>Draft Genome of Tanacetum Coccineum: Genomic Comparison of Closely Related Tanacetum-Family Plants.</title>
        <authorList>
            <person name="Yamashiro T."/>
            <person name="Shiraishi A."/>
            <person name="Nakayama K."/>
            <person name="Satake H."/>
        </authorList>
    </citation>
    <scope>NUCLEOTIDE SEQUENCE</scope>
</reference>
<feature type="region of interest" description="Disordered" evidence="1">
    <location>
        <begin position="181"/>
        <end position="211"/>
    </location>
</feature>
<protein>
    <submittedName>
        <fullName evidence="2">Uncharacterized protein</fullName>
    </submittedName>
</protein>
<feature type="compositionally biased region" description="Low complexity" evidence="1">
    <location>
        <begin position="51"/>
        <end position="64"/>
    </location>
</feature>
<dbReference type="Proteomes" id="UP001151760">
    <property type="component" value="Unassembled WGS sequence"/>
</dbReference>
<proteinExistence type="predicted"/>
<reference evidence="2" key="2">
    <citation type="submission" date="2022-01" db="EMBL/GenBank/DDBJ databases">
        <authorList>
            <person name="Yamashiro T."/>
            <person name="Shiraishi A."/>
            <person name="Satake H."/>
            <person name="Nakayama K."/>
        </authorList>
    </citation>
    <scope>NUCLEOTIDE SEQUENCE</scope>
</reference>
<feature type="compositionally biased region" description="Polar residues" evidence="1">
    <location>
        <begin position="33"/>
        <end position="43"/>
    </location>
</feature>